<evidence type="ECO:0000313" key="2">
    <source>
        <dbReference type="Proteomes" id="UP000000420"/>
    </source>
</evidence>
<organism evidence="1 2">
    <name type="scientific">Xanthomonas campestris pv. campestris (strain 8004)</name>
    <dbReference type="NCBI Taxonomy" id="314565"/>
    <lineage>
        <taxon>Bacteria</taxon>
        <taxon>Pseudomonadati</taxon>
        <taxon>Pseudomonadota</taxon>
        <taxon>Gammaproteobacteria</taxon>
        <taxon>Lysobacterales</taxon>
        <taxon>Lysobacteraceae</taxon>
        <taxon>Xanthomonas</taxon>
    </lineage>
</organism>
<proteinExistence type="predicted"/>
<reference evidence="1 2" key="1">
    <citation type="journal article" date="2005" name="Genome Res.">
        <title>Comparative and functional genomic analyses of the pathogenicity of phytopathogen Xanthomonas campestris pv. campestris.</title>
        <authorList>
            <person name="Qian W."/>
            <person name="Jia Y."/>
            <person name="Ren S.X."/>
            <person name="He Y.Q."/>
            <person name="Feng J.X."/>
            <person name="Lu L.F."/>
            <person name="Sun Q."/>
            <person name="Ying G."/>
            <person name="Tang D.J."/>
            <person name="Tang H."/>
            <person name="Wu W."/>
            <person name="Hao P."/>
            <person name="Wang L."/>
            <person name="Jiang B.L."/>
            <person name="Zeng S."/>
            <person name="Gu W.Y."/>
            <person name="Lu G."/>
            <person name="Rong L."/>
            <person name="Tian Y."/>
            <person name="Yao Z."/>
            <person name="Fu G."/>
            <person name="Chen B."/>
            <person name="Fang R."/>
            <person name="Qiang B."/>
            <person name="Chen Z."/>
            <person name="Zhao G.P."/>
            <person name="Tang J.L."/>
            <person name="He C."/>
        </authorList>
    </citation>
    <scope>NUCLEOTIDE SEQUENCE [LARGE SCALE GENOMIC DNA]</scope>
    <source>
        <strain evidence="1 2">8004</strain>
    </source>
</reference>
<protein>
    <submittedName>
        <fullName evidence="1">Uncharacterized protein</fullName>
    </submittedName>
</protein>
<dbReference type="AlphaFoldDB" id="A0A0H2XA33"/>
<sequence length="189" mass="20056">MRTVPCCCGPPASAPCGGLHLPRALRVSTSPSSLPAADAVLCVGDIGLDAPAALLARYGLRLQHVDADAPIPGSFWGEPEAGIIGCDVYVRDDTPVHSMLHEAGHLIVLPPDKRAAVHTDATDSVDEEDATCYLQILLAAQLPGVGSARLMADMDSWGYTYRLGSTRAWFEQDAENARSWLLARGLLPV</sequence>
<evidence type="ECO:0000313" key="1">
    <source>
        <dbReference type="EMBL" id="AAY50169.1"/>
    </source>
</evidence>
<dbReference type="KEGG" id="xcb:XC_3124"/>
<name>A0A0H2XA33_XANC8</name>
<accession>A0A0H2XA33</accession>
<dbReference type="HOGENOM" id="CLU_123381_0_0_6"/>
<dbReference type="Proteomes" id="UP000000420">
    <property type="component" value="Chromosome"/>
</dbReference>
<gene>
    <name evidence="1" type="ordered locus">XC_3124</name>
</gene>
<dbReference type="EMBL" id="CP000050">
    <property type="protein sequence ID" value="AAY50169.1"/>
    <property type="molecule type" value="Genomic_DNA"/>
</dbReference>